<feature type="transmembrane region" description="Helical" evidence="1">
    <location>
        <begin position="12"/>
        <end position="34"/>
    </location>
</feature>
<dbReference type="RefSeq" id="WP_301136273.1">
    <property type="nucleotide sequence ID" value="NZ_JAUHTQ010000001.1"/>
</dbReference>
<evidence type="ECO:0000256" key="1">
    <source>
        <dbReference type="SAM" id="Phobius"/>
    </source>
</evidence>
<feature type="transmembrane region" description="Helical" evidence="1">
    <location>
        <begin position="84"/>
        <end position="117"/>
    </location>
</feature>
<evidence type="ECO:0000313" key="3">
    <source>
        <dbReference type="Proteomes" id="UP001172743"/>
    </source>
</evidence>
<feature type="transmembrane region" description="Helical" evidence="1">
    <location>
        <begin position="54"/>
        <end position="72"/>
    </location>
</feature>
<evidence type="ECO:0008006" key="4">
    <source>
        <dbReference type="Google" id="ProtNLM"/>
    </source>
</evidence>
<evidence type="ECO:0000313" key="2">
    <source>
        <dbReference type="EMBL" id="MDN4492168.1"/>
    </source>
</evidence>
<keyword evidence="1" id="KW-1133">Transmembrane helix</keyword>
<dbReference type="Proteomes" id="UP001172743">
    <property type="component" value="Unassembled WGS sequence"/>
</dbReference>
<keyword evidence="1" id="KW-0812">Transmembrane</keyword>
<accession>A0ABT8GL76</accession>
<feature type="transmembrane region" description="Helical" evidence="1">
    <location>
        <begin position="129"/>
        <end position="150"/>
    </location>
</feature>
<proteinExistence type="predicted"/>
<dbReference type="EMBL" id="JAUHTQ010000001">
    <property type="protein sequence ID" value="MDN4492168.1"/>
    <property type="molecule type" value="Genomic_DNA"/>
</dbReference>
<name>A0ABT8GL76_9BACL</name>
<organism evidence="2 3">
    <name type="scientific">Ureibacillus aquaedulcis</name>
    <dbReference type="NCBI Taxonomy" id="3058421"/>
    <lineage>
        <taxon>Bacteria</taxon>
        <taxon>Bacillati</taxon>
        <taxon>Bacillota</taxon>
        <taxon>Bacilli</taxon>
        <taxon>Bacillales</taxon>
        <taxon>Caryophanaceae</taxon>
        <taxon>Ureibacillus</taxon>
    </lineage>
</organism>
<reference evidence="2" key="1">
    <citation type="submission" date="2023-07" db="EMBL/GenBank/DDBJ databases">
        <title>Ureibacillus sp. isolated from freshwater well.</title>
        <authorList>
            <person name="Kirdat K."/>
            <person name="Bhatt A."/>
            <person name="Teware R."/>
            <person name="Bhavsar Y."/>
            <person name="Yadav A."/>
        </authorList>
    </citation>
    <scope>NUCLEOTIDE SEQUENCE</scope>
    <source>
        <strain evidence="2">BA0131</strain>
    </source>
</reference>
<sequence length="161" mass="18293">MTYSSYPSEYDAFYGGLFLVFLLITLALVVIGYVVNALIYYNTAKTNGLGEISFWAWIPLLNIYLLFAFGSSKTTMDEIKKEALIFLLIYIGLAIVQIIPFIGVLASIALVVLGLFYMYRLFYRWTGEQGMSILFIILTIVTGSLFYYIYGLIKMKKPFVA</sequence>
<keyword evidence="1" id="KW-0472">Membrane</keyword>
<gene>
    <name evidence="2" type="ORF">QYB95_01330</name>
</gene>
<comment type="caution">
    <text evidence="2">The sequence shown here is derived from an EMBL/GenBank/DDBJ whole genome shotgun (WGS) entry which is preliminary data.</text>
</comment>
<keyword evidence="3" id="KW-1185">Reference proteome</keyword>
<protein>
    <recommendedName>
        <fullName evidence="4">Tripartite tricarboxylate transporter TctB family protein</fullName>
    </recommendedName>
</protein>